<dbReference type="OrthoDB" id="113180at2"/>
<evidence type="ECO:0000259" key="2">
    <source>
        <dbReference type="Pfam" id="PF11716"/>
    </source>
</evidence>
<comment type="caution">
    <text evidence="3">The sequence shown here is derived from an EMBL/GenBank/DDBJ whole genome shotgun (WGS) entry which is preliminary data.</text>
</comment>
<dbReference type="Pfam" id="PF11716">
    <property type="entry name" value="MDMPI_N"/>
    <property type="match status" value="1"/>
</dbReference>
<evidence type="ECO:0000256" key="1">
    <source>
        <dbReference type="SAM" id="MobiDB-lite"/>
    </source>
</evidence>
<dbReference type="AlphaFoldDB" id="A0A2M9FY48"/>
<dbReference type="RefSeq" id="WP_109795806.1">
    <property type="nucleotide sequence ID" value="NZ_PHIG01000044.1"/>
</dbReference>
<dbReference type="NCBIfam" id="TIGR03084">
    <property type="entry name" value="TIGR03084 family metal-binding protein"/>
    <property type="match status" value="1"/>
</dbReference>
<dbReference type="InterPro" id="IPR017518">
    <property type="entry name" value="CHP03084"/>
</dbReference>
<dbReference type="EMBL" id="PHIG01000044">
    <property type="protein sequence ID" value="PJK28380.1"/>
    <property type="molecule type" value="Genomic_DNA"/>
</dbReference>
<name>A0A2M9FY48_9PROT</name>
<dbReference type="InterPro" id="IPR017517">
    <property type="entry name" value="Maleyloyr_isom"/>
</dbReference>
<dbReference type="SUPFAM" id="SSF109854">
    <property type="entry name" value="DinB/YfiT-like putative metalloenzymes"/>
    <property type="match status" value="1"/>
</dbReference>
<proteinExistence type="predicted"/>
<accession>A0A2M9FY48</accession>
<protein>
    <submittedName>
        <fullName evidence="3">TIGR03084 family protein</fullName>
    </submittedName>
</protein>
<evidence type="ECO:0000313" key="4">
    <source>
        <dbReference type="Proteomes" id="UP000229498"/>
    </source>
</evidence>
<dbReference type="GO" id="GO:0046872">
    <property type="term" value="F:metal ion binding"/>
    <property type="evidence" value="ECO:0007669"/>
    <property type="project" value="InterPro"/>
</dbReference>
<sequence>MQQARDFRDESDQLHALIEPLSDERMATVTAFKGWTINNVIAHLHTWNHGADLSLSDPEKFREFFERLVAHRDAGGLVIDFEKAFCEGAEGRDLVRMWHDYYGPMSERFAQADPSARVPWAGPSMSVRSSISARLMETWAHGQEVFDVLGVVRKNADRIRNIVILGVNTYGWTFHVRGETPPEPMPHLRLTAPSGQIWEYGDPGSAELIEGLAEEFCQVVTQVRNIADTSLKVTGPNATEWMAKAQCFAGAPNDPPAPGTRKTRTGAA</sequence>
<dbReference type="NCBIfam" id="TIGR03083">
    <property type="entry name" value="maleylpyruvate isomerase family mycothiol-dependent enzyme"/>
    <property type="match status" value="1"/>
</dbReference>
<dbReference type="Gene3D" id="1.20.120.450">
    <property type="entry name" value="dinb family like domain"/>
    <property type="match status" value="1"/>
</dbReference>
<keyword evidence="4" id="KW-1185">Reference proteome</keyword>
<dbReference type="InterPro" id="IPR034660">
    <property type="entry name" value="DinB/YfiT-like"/>
</dbReference>
<gene>
    <name evidence="3" type="ORF">CVT23_16880</name>
</gene>
<evidence type="ECO:0000313" key="3">
    <source>
        <dbReference type="EMBL" id="PJK28380.1"/>
    </source>
</evidence>
<reference evidence="3 4" key="1">
    <citation type="submission" date="2017-11" db="EMBL/GenBank/DDBJ databases">
        <title>Draft genome sequence of Rhizobiales bacterium SY3-13.</title>
        <authorList>
            <person name="Sun C."/>
        </authorList>
    </citation>
    <scope>NUCLEOTIDE SEQUENCE [LARGE SCALE GENOMIC DNA]</scope>
    <source>
        <strain evidence="3 4">SY3-13</strain>
    </source>
</reference>
<dbReference type="Proteomes" id="UP000229498">
    <property type="component" value="Unassembled WGS sequence"/>
</dbReference>
<dbReference type="InterPro" id="IPR024344">
    <property type="entry name" value="MDMPI_metal-binding"/>
</dbReference>
<organism evidence="3 4">
    <name type="scientific">Minwuia thermotolerans</name>
    <dbReference type="NCBI Taxonomy" id="2056226"/>
    <lineage>
        <taxon>Bacteria</taxon>
        <taxon>Pseudomonadati</taxon>
        <taxon>Pseudomonadota</taxon>
        <taxon>Alphaproteobacteria</taxon>
        <taxon>Minwuiales</taxon>
        <taxon>Minwuiaceae</taxon>
        <taxon>Minwuia</taxon>
    </lineage>
</organism>
<feature type="domain" description="Mycothiol-dependent maleylpyruvate isomerase metal-binding" evidence="2">
    <location>
        <begin position="7"/>
        <end position="145"/>
    </location>
</feature>
<feature type="region of interest" description="Disordered" evidence="1">
    <location>
        <begin position="249"/>
        <end position="268"/>
    </location>
</feature>